<gene>
    <name evidence="1" type="ORF">PHJA_001395000</name>
</gene>
<organism evidence="1 2">
    <name type="scientific">Phtheirospermum japonicum</name>
    <dbReference type="NCBI Taxonomy" id="374723"/>
    <lineage>
        <taxon>Eukaryota</taxon>
        <taxon>Viridiplantae</taxon>
        <taxon>Streptophyta</taxon>
        <taxon>Embryophyta</taxon>
        <taxon>Tracheophyta</taxon>
        <taxon>Spermatophyta</taxon>
        <taxon>Magnoliopsida</taxon>
        <taxon>eudicotyledons</taxon>
        <taxon>Gunneridae</taxon>
        <taxon>Pentapetalae</taxon>
        <taxon>asterids</taxon>
        <taxon>lamiids</taxon>
        <taxon>Lamiales</taxon>
        <taxon>Orobanchaceae</taxon>
        <taxon>Orobanchaceae incertae sedis</taxon>
        <taxon>Phtheirospermum</taxon>
    </lineage>
</organism>
<sequence>MVVSSIAPTLTNPVKSSIKKASTKLETMKPQMRTITIRAFSRKSFETKNIGCVESSLEGFEPRPIDVGVVVCHNSIHCLRISQQYVRR</sequence>
<evidence type="ECO:0000313" key="1">
    <source>
        <dbReference type="EMBL" id="GFP92508.1"/>
    </source>
</evidence>
<proteinExistence type="predicted"/>
<reference evidence="1" key="1">
    <citation type="submission" date="2020-07" db="EMBL/GenBank/DDBJ databases">
        <title>Ethylene signaling mediates host invasion by parasitic plants.</title>
        <authorList>
            <person name="Yoshida S."/>
        </authorList>
    </citation>
    <scope>NUCLEOTIDE SEQUENCE</scope>
    <source>
        <strain evidence="1">Okayama</strain>
    </source>
</reference>
<comment type="caution">
    <text evidence="1">The sequence shown here is derived from an EMBL/GenBank/DDBJ whole genome shotgun (WGS) entry which is preliminary data.</text>
</comment>
<evidence type="ECO:0000313" key="2">
    <source>
        <dbReference type="Proteomes" id="UP000653305"/>
    </source>
</evidence>
<keyword evidence="2" id="KW-1185">Reference proteome</keyword>
<dbReference type="EMBL" id="BMAC01000281">
    <property type="protein sequence ID" value="GFP92508.1"/>
    <property type="molecule type" value="Genomic_DNA"/>
</dbReference>
<dbReference type="AlphaFoldDB" id="A0A830C5W8"/>
<name>A0A830C5W8_9LAMI</name>
<accession>A0A830C5W8</accession>
<dbReference type="Proteomes" id="UP000653305">
    <property type="component" value="Unassembled WGS sequence"/>
</dbReference>
<protein>
    <submittedName>
        <fullName evidence="1">Uncharacterized protein</fullName>
    </submittedName>
</protein>